<dbReference type="SMART" id="SM00822">
    <property type="entry name" value="PKS_KR"/>
    <property type="match status" value="1"/>
</dbReference>
<evidence type="ECO:0000259" key="4">
    <source>
        <dbReference type="SMART" id="SM00822"/>
    </source>
</evidence>
<gene>
    <name evidence="5" type="ORF">ABEG17_14675</name>
</gene>
<proteinExistence type="inferred from homology"/>
<dbReference type="InterPro" id="IPR020904">
    <property type="entry name" value="Sc_DH/Rdtase_CS"/>
</dbReference>
<accession>A0AAU7JSC9</accession>
<dbReference type="PROSITE" id="PS00061">
    <property type="entry name" value="ADH_SHORT"/>
    <property type="match status" value="1"/>
</dbReference>
<protein>
    <submittedName>
        <fullName evidence="5">SDR family NAD(P)-dependent oxidoreductase</fullName>
    </submittedName>
</protein>
<dbReference type="PANTHER" id="PTHR44196">
    <property type="entry name" value="DEHYDROGENASE/REDUCTASE SDR FAMILY MEMBER 7B"/>
    <property type="match status" value="1"/>
</dbReference>
<dbReference type="RefSeq" id="WP_406830223.1">
    <property type="nucleotide sequence ID" value="NZ_CP157483.1"/>
</dbReference>
<organism evidence="5">
    <name type="scientific">Pedococcus sp. KACC 23699</name>
    <dbReference type="NCBI Taxonomy" id="3149228"/>
    <lineage>
        <taxon>Bacteria</taxon>
        <taxon>Bacillati</taxon>
        <taxon>Actinomycetota</taxon>
        <taxon>Actinomycetes</taxon>
        <taxon>Micrococcales</taxon>
        <taxon>Intrasporangiaceae</taxon>
        <taxon>Pedococcus</taxon>
    </lineage>
</organism>
<feature type="region of interest" description="Disordered" evidence="3">
    <location>
        <begin position="317"/>
        <end position="346"/>
    </location>
</feature>
<dbReference type="PANTHER" id="PTHR44196:SF1">
    <property type="entry name" value="DEHYDROGENASE_REDUCTASE SDR FAMILY MEMBER 7B"/>
    <property type="match status" value="1"/>
</dbReference>
<dbReference type="Pfam" id="PF00106">
    <property type="entry name" value="adh_short"/>
    <property type="match status" value="1"/>
</dbReference>
<dbReference type="PRINTS" id="PR00081">
    <property type="entry name" value="GDHRDH"/>
</dbReference>
<sequence>MSSVAGRTVLVTGASSGIGRATALQLAAQGADLVLVARSVAPLEQVRAECEAAGARALVAVADVGDADAVDSAFGAAQRRFGRVDGVVHSAAVLAYGRFEDIPVDVFDRTLQTTLGGTANVARAALSAFAGSPGGGDLVVFGSLLGKISTPWMSSYVTAKWGVHGLVRTLQIEARSTPGIHVSLVSPGGVDTPVYLQAGTYLRRHGRPPPPVDPPEKVARAAVRALSRPRREISVGAANHLAVTGFRLLPGVFDRLVTPLMRAGGISRSETDNSPGNVLAPQPSGDALHGRWGRHWMRPVAAAATATVAVLATQGARRATASTSSRTRTTRRITTRATATRKRLQR</sequence>
<dbReference type="EMBL" id="CP157483">
    <property type="protein sequence ID" value="XBO42804.1"/>
    <property type="molecule type" value="Genomic_DNA"/>
</dbReference>
<evidence type="ECO:0000313" key="5">
    <source>
        <dbReference type="EMBL" id="XBO42804.1"/>
    </source>
</evidence>
<dbReference type="AlphaFoldDB" id="A0AAU7JSC9"/>
<comment type="similarity">
    <text evidence="1">Belongs to the short-chain dehydrogenases/reductases (SDR) family.</text>
</comment>
<evidence type="ECO:0000256" key="2">
    <source>
        <dbReference type="ARBA" id="ARBA00023002"/>
    </source>
</evidence>
<dbReference type="Gene3D" id="3.40.50.720">
    <property type="entry name" value="NAD(P)-binding Rossmann-like Domain"/>
    <property type="match status" value="1"/>
</dbReference>
<feature type="domain" description="Ketoreductase" evidence="4">
    <location>
        <begin position="7"/>
        <end position="193"/>
    </location>
</feature>
<evidence type="ECO:0000256" key="3">
    <source>
        <dbReference type="SAM" id="MobiDB-lite"/>
    </source>
</evidence>
<dbReference type="SUPFAM" id="SSF51735">
    <property type="entry name" value="NAD(P)-binding Rossmann-fold domains"/>
    <property type="match status" value="1"/>
</dbReference>
<dbReference type="InterPro" id="IPR002347">
    <property type="entry name" value="SDR_fam"/>
</dbReference>
<reference evidence="5" key="1">
    <citation type="submission" date="2024-05" db="EMBL/GenBank/DDBJ databases">
        <authorList>
            <person name="Kim S."/>
            <person name="Heo J."/>
            <person name="Choi H."/>
            <person name="Choi Y."/>
            <person name="Kwon S.-W."/>
            <person name="Kim Y."/>
        </authorList>
    </citation>
    <scope>NUCLEOTIDE SEQUENCE</scope>
    <source>
        <strain evidence="5">KACC 23699</strain>
    </source>
</reference>
<keyword evidence="2" id="KW-0560">Oxidoreductase</keyword>
<dbReference type="InterPro" id="IPR057326">
    <property type="entry name" value="KR_dom"/>
</dbReference>
<dbReference type="GO" id="GO:0016491">
    <property type="term" value="F:oxidoreductase activity"/>
    <property type="evidence" value="ECO:0007669"/>
    <property type="project" value="UniProtKB-KW"/>
</dbReference>
<feature type="compositionally biased region" description="Low complexity" evidence="3">
    <location>
        <begin position="317"/>
        <end position="327"/>
    </location>
</feature>
<feature type="compositionally biased region" description="Basic residues" evidence="3">
    <location>
        <begin position="328"/>
        <end position="346"/>
    </location>
</feature>
<dbReference type="InterPro" id="IPR036291">
    <property type="entry name" value="NAD(P)-bd_dom_sf"/>
</dbReference>
<name>A0AAU7JSC9_9MICO</name>
<evidence type="ECO:0000256" key="1">
    <source>
        <dbReference type="ARBA" id="ARBA00006484"/>
    </source>
</evidence>
<dbReference type="GO" id="GO:0016020">
    <property type="term" value="C:membrane"/>
    <property type="evidence" value="ECO:0007669"/>
    <property type="project" value="TreeGrafter"/>
</dbReference>